<dbReference type="EMBL" id="BSXW01000225">
    <property type="protein sequence ID" value="GMF15517.1"/>
    <property type="molecule type" value="Genomic_DNA"/>
</dbReference>
<evidence type="ECO:0000313" key="1">
    <source>
        <dbReference type="EMBL" id="GMF15517.1"/>
    </source>
</evidence>
<name>A0A9W6THZ0_9STRA</name>
<keyword evidence="2" id="KW-1185">Reference proteome</keyword>
<sequence length="94" mass="11162">MELRLSRQMEMTVDQINRRIDTLRLNPSRILTQMFVCDATVEQWNVLVDSEALQLRSSYMEWIDSEIYIVELPSLEHEYYSVCDGMSRQLVLCL</sequence>
<gene>
    <name evidence="1" type="ORF">Plil01_000534900</name>
</gene>
<proteinExistence type="predicted"/>
<organism evidence="1 2">
    <name type="scientific">Phytophthora lilii</name>
    <dbReference type="NCBI Taxonomy" id="2077276"/>
    <lineage>
        <taxon>Eukaryota</taxon>
        <taxon>Sar</taxon>
        <taxon>Stramenopiles</taxon>
        <taxon>Oomycota</taxon>
        <taxon>Peronosporomycetes</taxon>
        <taxon>Peronosporales</taxon>
        <taxon>Peronosporaceae</taxon>
        <taxon>Phytophthora</taxon>
    </lineage>
</organism>
<comment type="caution">
    <text evidence="1">The sequence shown here is derived from an EMBL/GenBank/DDBJ whole genome shotgun (WGS) entry which is preliminary data.</text>
</comment>
<reference evidence="1" key="1">
    <citation type="submission" date="2023-04" db="EMBL/GenBank/DDBJ databases">
        <title>Phytophthora lilii NBRC 32176.</title>
        <authorList>
            <person name="Ichikawa N."/>
            <person name="Sato H."/>
            <person name="Tonouchi N."/>
        </authorList>
    </citation>
    <scope>NUCLEOTIDE SEQUENCE</scope>
    <source>
        <strain evidence="1">NBRC 32176</strain>
    </source>
</reference>
<evidence type="ECO:0000313" key="2">
    <source>
        <dbReference type="Proteomes" id="UP001165083"/>
    </source>
</evidence>
<accession>A0A9W6THZ0</accession>
<dbReference type="OrthoDB" id="129246at2759"/>
<protein>
    <submittedName>
        <fullName evidence="1">Unnamed protein product</fullName>
    </submittedName>
</protein>
<dbReference type="Proteomes" id="UP001165083">
    <property type="component" value="Unassembled WGS sequence"/>
</dbReference>
<dbReference type="AlphaFoldDB" id="A0A9W6THZ0"/>